<dbReference type="RefSeq" id="WP_078931973.1">
    <property type="nucleotide sequence ID" value="NZ_FUWG01000002.1"/>
</dbReference>
<feature type="compositionally biased region" description="Basic and acidic residues" evidence="1">
    <location>
        <begin position="22"/>
        <end position="36"/>
    </location>
</feature>
<evidence type="ECO:0008006" key="4">
    <source>
        <dbReference type="Google" id="ProtNLM"/>
    </source>
</evidence>
<evidence type="ECO:0000256" key="1">
    <source>
        <dbReference type="SAM" id="MobiDB-lite"/>
    </source>
</evidence>
<dbReference type="Pfam" id="PF03885">
    <property type="entry name" value="DUF327"/>
    <property type="match status" value="1"/>
</dbReference>
<dbReference type="InterPro" id="IPR005585">
    <property type="entry name" value="DUF327"/>
</dbReference>
<dbReference type="InterPro" id="IPR024042">
    <property type="entry name" value="TM1646-like_dom_sf"/>
</dbReference>
<dbReference type="EMBL" id="FUWG01000002">
    <property type="protein sequence ID" value="SJZ29543.1"/>
    <property type="molecule type" value="Genomic_DNA"/>
</dbReference>
<sequence length="187" mass="21166">MSSIDPLSSSMYFSAAATVSRETQKQKGSTKTDKTKKASFSSMVEKQQEIEELASAGLPPELAGLSEEEAVSFLKDAVDVAGDELEENMTAENFAKFRRSVSQFLKYIEKSNYEVAKIKRFGRERMYRGTSPFFAEKRKPEPYVQVQVVNRRLDELATMILQNHTERIEMLAKVDEIKGLIVDFFAA</sequence>
<name>A0A1T4JHA8_TREPO</name>
<keyword evidence="3" id="KW-1185">Reference proteome</keyword>
<dbReference type="Proteomes" id="UP000190423">
    <property type="component" value="Unassembled WGS sequence"/>
</dbReference>
<dbReference type="AlphaFoldDB" id="A0A1T4JHA8"/>
<proteinExistence type="predicted"/>
<feature type="region of interest" description="Disordered" evidence="1">
    <location>
        <begin position="17"/>
        <end position="42"/>
    </location>
</feature>
<protein>
    <recommendedName>
        <fullName evidence="4">DUF327 domain-containing protein</fullName>
    </recommendedName>
</protein>
<organism evidence="2 3">
    <name type="scientific">Treponema porcinum</name>
    <dbReference type="NCBI Taxonomy" id="261392"/>
    <lineage>
        <taxon>Bacteria</taxon>
        <taxon>Pseudomonadati</taxon>
        <taxon>Spirochaetota</taxon>
        <taxon>Spirochaetia</taxon>
        <taxon>Spirochaetales</taxon>
        <taxon>Treponemataceae</taxon>
        <taxon>Treponema</taxon>
    </lineage>
</organism>
<dbReference type="GeneID" id="78315369"/>
<evidence type="ECO:0000313" key="3">
    <source>
        <dbReference type="Proteomes" id="UP000190423"/>
    </source>
</evidence>
<gene>
    <name evidence="2" type="ORF">SAMN02745149_00045</name>
</gene>
<reference evidence="2 3" key="1">
    <citation type="submission" date="2017-02" db="EMBL/GenBank/DDBJ databases">
        <authorList>
            <person name="Peterson S.W."/>
        </authorList>
    </citation>
    <scope>NUCLEOTIDE SEQUENCE [LARGE SCALE GENOMIC DNA]</scope>
    <source>
        <strain evidence="2 3">ATCC BAA-908</strain>
    </source>
</reference>
<evidence type="ECO:0000313" key="2">
    <source>
        <dbReference type="EMBL" id="SJZ29543.1"/>
    </source>
</evidence>
<dbReference type="SUPFAM" id="SSF158397">
    <property type="entry name" value="TM1646-like"/>
    <property type="match status" value="1"/>
</dbReference>
<dbReference type="STRING" id="261392.SAMN02745149_00045"/>
<accession>A0A1T4JHA8</accession>
<dbReference type="Gene3D" id="1.20.120.490">
    <property type="entry name" value="Hypothetical protein TM1646-like domain"/>
    <property type="match status" value="1"/>
</dbReference>
<dbReference type="OrthoDB" id="371181at2"/>